<keyword evidence="4" id="KW-1185">Reference proteome</keyword>
<dbReference type="PANTHER" id="PTHR10900">
    <property type="entry name" value="PERIOSTIN-RELATED"/>
    <property type="match status" value="1"/>
</dbReference>
<keyword evidence="1" id="KW-0732">Signal</keyword>
<dbReference type="KEGG" id="abac:LuPra_05093"/>
<reference evidence="4" key="2">
    <citation type="submission" date="2016-04" db="EMBL/GenBank/DDBJ databases">
        <title>First Complete Genome Sequence of a Subdivision 6 Acidobacterium.</title>
        <authorList>
            <person name="Huang S."/>
            <person name="Vieira S."/>
            <person name="Bunk B."/>
            <person name="Riedel T."/>
            <person name="Sproeer C."/>
            <person name="Overmann J."/>
        </authorList>
    </citation>
    <scope>NUCLEOTIDE SEQUENCE [LARGE SCALE GENOMIC DNA]</scope>
    <source>
        <strain evidence="4">DSM 100886 HEG_-6_39</strain>
    </source>
</reference>
<dbReference type="SUPFAM" id="SSF82153">
    <property type="entry name" value="FAS1 domain"/>
    <property type="match status" value="1"/>
</dbReference>
<evidence type="ECO:0000256" key="1">
    <source>
        <dbReference type="SAM" id="SignalP"/>
    </source>
</evidence>
<feature type="signal peptide" evidence="1">
    <location>
        <begin position="1"/>
        <end position="22"/>
    </location>
</feature>
<dbReference type="InterPro" id="IPR000782">
    <property type="entry name" value="FAS1_domain"/>
</dbReference>
<evidence type="ECO:0000313" key="3">
    <source>
        <dbReference type="EMBL" id="AMY11828.1"/>
    </source>
</evidence>
<name>A0A143PUH0_LUTPR</name>
<dbReference type="Gene3D" id="2.30.180.10">
    <property type="entry name" value="FAS1 domain"/>
    <property type="match status" value="1"/>
</dbReference>
<organism evidence="3 4">
    <name type="scientific">Luteitalea pratensis</name>
    <dbReference type="NCBI Taxonomy" id="1855912"/>
    <lineage>
        <taxon>Bacteria</taxon>
        <taxon>Pseudomonadati</taxon>
        <taxon>Acidobacteriota</taxon>
        <taxon>Vicinamibacteria</taxon>
        <taxon>Vicinamibacterales</taxon>
        <taxon>Vicinamibacteraceae</taxon>
        <taxon>Luteitalea</taxon>
    </lineage>
</organism>
<feature type="chain" id="PRO_5007511981" evidence="1">
    <location>
        <begin position="23"/>
        <end position="192"/>
    </location>
</feature>
<dbReference type="InterPro" id="IPR036378">
    <property type="entry name" value="FAS1_dom_sf"/>
</dbReference>
<dbReference type="EMBL" id="CP015136">
    <property type="protein sequence ID" value="AMY11828.1"/>
    <property type="molecule type" value="Genomic_DNA"/>
</dbReference>
<dbReference type="SMART" id="SM00554">
    <property type="entry name" value="FAS1"/>
    <property type="match status" value="1"/>
</dbReference>
<protein>
    <submittedName>
        <fullName evidence="3">Lipoprotein p23</fullName>
    </submittedName>
</protein>
<sequence precursor="true">MSKLCGTVIVGLLLVCTAACNGASSSVAPSAVPGVTSVNGGEEALAAQPDTAAAAKPGPLTIVEIVLQPDGEFDVLQAAVVKAGLVDLLNGTKQHTVFAPTDLAFVTTLGVADEAAAIAAVEGLPVDQLTNILAYHVTHGRRTSRSVLAAPSYQMLNGGTLTRDALSAAGIAATDISASNGIVHVINAVLLP</sequence>
<dbReference type="AlphaFoldDB" id="A0A143PUH0"/>
<feature type="domain" description="FAS1" evidence="2">
    <location>
        <begin position="60"/>
        <end position="190"/>
    </location>
</feature>
<dbReference type="PANTHER" id="PTHR10900:SF77">
    <property type="entry name" value="FI19380P1"/>
    <property type="match status" value="1"/>
</dbReference>
<proteinExistence type="predicted"/>
<evidence type="ECO:0000259" key="2">
    <source>
        <dbReference type="PROSITE" id="PS50213"/>
    </source>
</evidence>
<evidence type="ECO:0000313" key="4">
    <source>
        <dbReference type="Proteomes" id="UP000076079"/>
    </source>
</evidence>
<dbReference type="Pfam" id="PF02469">
    <property type="entry name" value="Fasciclin"/>
    <property type="match status" value="1"/>
</dbReference>
<gene>
    <name evidence="3" type="ORF">LuPra_05093</name>
</gene>
<dbReference type="Proteomes" id="UP000076079">
    <property type="component" value="Chromosome"/>
</dbReference>
<dbReference type="InterPro" id="IPR050904">
    <property type="entry name" value="Adhesion/Biosynth-related"/>
</dbReference>
<dbReference type="STRING" id="1855912.LuPra_05093"/>
<keyword evidence="3" id="KW-0449">Lipoprotein</keyword>
<dbReference type="PROSITE" id="PS50213">
    <property type="entry name" value="FAS1"/>
    <property type="match status" value="1"/>
</dbReference>
<accession>A0A143PUH0</accession>
<reference evidence="3 4" key="1">
    <citation type="journal article" date="2016" name="Genome Announc.">
        <title>First Complete Genome Sequence of a Subdivision 6 Acidobacterium Strain.</title>
        <authorList>
            <person name="Huang S."/>
            <person name="Vieira S."/>
            <person name="Bunk B."/>
            <person name="Riedel T."/>
            <person name="Sproer C."/>
            <person name="Overmann J."/>
        </authorList>
    </citation>
    <scope>NUCLEOTIDE SEQUENCE [LARGE SCALE GENOMIC DNA]</scope>
    <source>
        <strain evidence="4">DSM 100886 HEG_-6_39</strain>
    </source>
</reference>